<proteinExistence type="predicted"/>
<keyword evidence="2" id="KW-1185">Reference proteome</keyword>
<organism evidence="1 2">
    <name type="scientific">Lacihabitans soyangensis</name>
    <dbReference type="NCBI Taxonomy" id="869394"/>
    <lineage>
        <taxon>Bacteria</taxon>
        <taxon>Pseudomonadati</taxon>
        <taxon>Bacteroidota</taxon>
        <taxon>Cytophagia</taxon>
        <taxon>Cytophagales</taxon>
        <taxon>Leadbetterellaceae</taxon>
        <taxon>Lacihabitans</taxon>
    </lineage>
</organism>
<gene>
    <name evidence="1" type="ORF">EGI31_23445</name>
</gene>
<dbReference type="AlphaFoldDB" id="A0AAE3H6R9"/>
<dbReference type="Proteomes" id="UP001204144">
    <property type="component" value="Unassembled WGS sequence"/>
</dbReference>
<dbReference type="EMBL" id="RJUF01000194">
    <property type="protein sequence ID" value="MCP9765902.1"/>
    <property type="molecule type" value="Genomic_DNA"/>
</dbReference>
<sequence>MQSSLKQPFNNAQLELLKVFSHNLPENELMALKKIISNFFAEKLIQQADKKWDEMNWSDQDMDQLLGQKLRKSRI</sequence>
<accession>A0AAE3H6R9</accession>
<name>A0AAE3H6R9_9BACT</name>
<reference evidence="1 2" key="1">
    <citation type="submission" date="2018-11" db="EMBL/GenBank/DDBJ databases">
        <title>Novel bacteria species description.</title>
        <authorList>
            <person name="Han J.-H."/>
        </authorList>
    </citation>
    <scope>NUCLEOTIDE SEQUENCE [LARGE SCALE GENOMIC DNA]</scope>
    <source>
        <strain evidence="1 2">KCTC23259</strain>
    </source>
</reference>
<comment type="caution">
    <text evidence="1">The sequence shown here is derived from an EMBL/GenBank/DDBJ whole genome shotgun (WGS) entry which is preliminary data.</text>
</comment>
<evidence type="ECO:0000313" key="2">
    <source>
        <dbReference type="Proteomes" id="UP001204144"/>
    </source>
</evidence>
<evidence type="ECO:0000313" key="1">
    <source>
        <dbReference type="EMBL" id="MCP9765902.1"/>
    </source>
</evidence>
<dbReference type="RefSeq" id="WP_255039607.1">
    <property type="nucleotide sequence ID" value="NZ_RJUF01000194.1"/>
</dbReference>
<protein>
    <submittedName>
        <fullName evidence="1">Uncharacterized protein</fullName>
    </submittedName>
</protein>